<reference evidence="2 3" key="1">
    <citation type="submission" date="2021-11" db="EMBL/GenBank/DDBJ databases">
        <title>Black yeast isolated from Biological Soil Crust.</title>
        <authorList>
            <person name="Kurbessoian T."/>
        </authorList>
    </citation>
    <scope>NUCLEOTIDE SEQUENCE [LARGE SCALE GENOMIC DNA]</scope>
    <source>
        <strain evidence="2 3">CCFEE 5522</strain>
    </source>
</reference>
<sequence>MATSPIIGRYKLYKAGTTKVVQWLAKTAGACCDIGSIISSLKTKSTKKKKKPSREPVQISTRDLVALAEAIASTDPSVDIPVDILQIIKEVIAGRQVCAECPRILARAVKQYTKPQPKKTQEPGKSHASTLNNIFALLEVEELSDAPVGSAPDPATSEPAKVVPSNSSPKIEYNFLEVEEEDGSLAFELWCLLQDMNDVRNLVRESWIEYSKGEISLLAADVITDTAFGQLRRTSQDFTARHPRFKNY</sequence>
<comment type="caution">
    <text evidence="2">The sequence shown here is derived from an EMBL/GenBank/DDBJ whole genome shotgun (WGS) entry which is preliminary data.</text>
</comment>
<evidence type="ECO:0000313" key="3">
    <source>
        <dbReference type="Proteomes" id="UP001324427"/>
    </source>
</evidence>
<dbReference type="Pfam" id="PF20253">
    <property type="entry name" value="DUF6604"/>
    <property type="match status" value="2"/>
</dbReference>
<name>A0AAV9JGL2_9PEZI</name>
<protein>
    <recommendedName>
        <fullName evidence="1">DUF6604 domain-containing protein</fullName>
    </recommendedName>
</protein>
<dbReference type="AlphaFoldDB" id="A0AAV9JGL2"/>
<dbReference type="Proteomes" id="UP001324427">
    <property type="component" value="Unassembled WGS sequence"/>
</dbReference>
<feature type="domain" description="DUF6604" evidence="1">
    <location>
        <begin position="103"/>
        <end position="239"/>
    </location>
</feature>
<dbReference type="InterPro" id="IPR046539">
    <property type="entry name" value="DUF6604"/>
</dbReference>
<dbReference type="PANTHER" id="PTHR38795">
    <property type="entry name" value="DUF6604 DOMAIN-CONTAINING PROTEIN"/>
    <property type="match status" value="1"/>
</dbReference>
<dbReference type="EMBL" id="JAVFHQ010000027">
    <property type="protein sequence ID" value="KAK4544053.1"/>
    <property type="molecule type" value="Genomic_DNA"/>
</dbReference>
<proteinExistence type="predicted"/>
<organism evidence="2 3">
    <name type="scientific">Oleoguttula mirabilis</name>
    <dbReference type="NCBI Taxonomy" id="1507867"/>
    <lineage>
        <taxon>Eukaryota</taxon>
        <taxon>Fungi</taxon>
        <taxon>Dikarya</taxon>
        <taxon>Ascomycota</taxon>
        <taxon>Pezizomycotina</taxon>
        <taxon>Dothideomycetes</taxon>
        <taxon>Dothideomycetidae</taxon>
        <taxon>Mycosphaerellales</taxon>
        <taxon>Teratosphaeriaceae</taxon>
        <taxon>Oleoguttula</taxon>
    </lineage>
</organism>
<dbReference type="PANTHER" id="PTHR38795:SF1">
    <property type="entry name" value="DUF6604 DOMAIN-CONTAINING PROTEIN"/>
    <property type="match status" value="1"/>
</dbReference>
<evidence type="ECO:0000259" key="1">
    <source>
        <dbReference type="Pfam" id="PF20253"/>
    </source>
</evidence>
<accession>A0AAV9JGL2</accession>
<gene>
    <name evidence="2" type="ORF">LTR36_004551</name>
</gene>
<feature type="domain" description="DUF6604" evidence="1">
    <location>
        <begin position="12"/>
        <end position="100"/>
    </location>
</feature>
<evidence type="ECO:0000313" key="2">
    <source>
        <dbReference type="EMBL" id="KAK4544053.1"/>
    </source>
</evidence>
<keyword evidence="3" id="KW-1185">Reference proteome</keyword>